<proteinExistence type="predicted"/>
<keyword evidence="3" id="KW-1185">Reference proteome</keyword>
<gene>
    <name evidence="2" type="ORF">A4X13_0g8270</name>
</gene>
<sequence>MIDASDDLCKILAEEDAAAAELRDKVSKFYEMVDAIFEGGIANGEFALDPGAKASKNAKEENSVILVPTRILLILHLPLTVRKSKERTKTVDGQTGGERKSEGASAEDNELQNAVMFFNLNDKAHFTTMEKLDVIDYFNGNKRGPFTYMAMSKAENADRRVNWLRKNIFSA</sequence>
<protein>
    <submittedName>
        <fullName evidence="2">Uncharacterized protein</fullName>
    </submittedName>
</protein>
<evidence type="ECO:0000313" key="2">
    <source>
        <dbReference type="EMBL" id="KAE8239053.1"/>
    </source>
</evidence>
<evidence type="ECO:0000256" key="1">
    <source>
        <dbReference type="SAM" id="MobiDB-lite"/>
    </source>
</evidence>
<comment type="caution">
    <text evidence="2">The sequence shown here is derived from an EMBL/GenBank/DDBJ whole genome shotgun (WGS) entry which is preliminary data.</text>
</comment>
<name>A0A177T2F8_9BASI</name>
<dbReference type="EMBL" id="LWDF02001354">
    <property type="protein sequence ID" value="KAE8239053.1"/>
    <property type="molecule type" value="Genomic_DNA"/>
</dbReference>
<dbReference type="AlphaFoldDB" id="A0A177T2F8"/>
<reference evidence="2" key="2">
    <citation type="journal article" date="2019" name="IMA Fungus">
        <title>Genome sequencing and comparison of five Tilletia species to identify candidate genes for the detection of regulated species infecting wheat.</title>
        <authorList>
            <person name="Nguyen H.D.T."/>
            <person name="Sultana T."/>
            <person name="Kesanakurti P."/>
            <person name="Hambleton S."/>
        </authorList>
    </citation>
    <scope>NUCLEOTIDE SEQUENCE</scope>
    <source>
        <strain evidence="2">DAOMC 236416</strain>
    </source>
</reference>
<evidence type="ECO:0000313" key="3">
    <source>
        <dbReference type="Proteomes" id="UP000077521"/>
    </source>
</evidence>
<dbReference type="Proteomes" id="UP000077521">
    <property type="component" value="Unassembled WGS sequence"/>
</dbReference>
<accession>A0A177T2F8</accession>
<organism evidence="2 3">
    <name type="scientific">Tilletia indica</name>
    <dbReference type="NCBI Taxonomy" id="43049"/>
    <lineage>
        <taxon>Eukaryota</taxon>
        <taxon>Fungi</taxon>
        <taxon>Dikarya</taxon>
        <taxon>Basidiomycota</taxon>
        <taxon>Ustilaginomycotina</taxon>
        <taxon>Exobasidiomycetes</taxon>
        <taxon>Tilletiales</taxon>
        <taxon>Tilletiaceae</taxon>
        <taxon>Tilletia</taxon>
    </lineage>
</organism>
<reference evidence="2" key="1">
    <citation type="submission" date="2016-04" db="EMBL/GenBank/DDBJ databases">
        <authorList>
            <person name="Nguyen H.D."/>
            <person name="Samba Siva P."/>
            <person name="Cullis J."/>
            <person name="Levesque C.A."/>
            <person name="Hambleton S."/>
        </authorList>
    </citation>
    <scope>NUCLEOTIDE SEQUENCE</scope>
    <source>
        <strain evidence="2">DAOMC 236416</strain>
    </source>
</reference>
<feature type="region of interest" description="Disordered" evidence="1">
    <location>
        <begin position="86"/>
        <end position="108"/>
    </location>
</feature>